<dbReference type="Proteomes" id="UP000001292">
    <property type="component" value="Unassembled WGS sequence"/>
</dbReference>
<organism evidence="3">
    <name type="scientific">Drosophila sechellia</name>
    <name type="common">Fruit fly</name>
    <dbReference type="NCBI Taxonomy" id="7238"/>
    <lineage>
        <taxon>Eukaryota</taxon>
        <taxon>Metazoa</taxon>
        <taxon>Ecdysozoa</taxon>
        <taxon>Arthropoda</taxon>
        <taxon>Hexapoda</taxon>
        <taxon>Insecta</taxon>
        <taxon>Pterygota</taxon>
        <taxon>Neoptera</taxon>
        <taxon>Endopterygota</taxon>
        <taxon>Diptera</taxon>
        <taxon>Brachycera</taxon>
        <taxon>Muscomorpha</taxon>
        <taxon>Ephydroidea</taxon>
        <taxon>Drosophilidae</taxon>
        <taxon>Drosophila</taxon>
        <taxon>Sophophora</taxon>
    </lineage>
</organism>
<feature type="compositionally biased region" description="Basic and acidic residues" evidence="1">
    <location>
        <begin position="53"/>
        <end position="73"/>
    </location>
</feature>
<dbReference type="OMA" id="MVARNCE"/>
<gene>
    <name evidence="2" type="primary">Dsec\GM24541</name>
    <name evidence="2" type="ORF">Dsec_GM24541</name>
</gene>
<evidence type="ECO:0000313" key="2">
    <source>
        <dbReference type="EMBL" id="EDW41476.1"/>
    </source>
</evidence>
<name>B4HHR1_DROSE</name>
<reference evidence="2 3" key="1">
    <citation type="journal article" date="2007" name="Nature">
        <title>Evolution of genes and genomes on the Drosophila phylogeny.</title>
        <authorList>
            <consortium name="Drosophila 12 Genomes Consortium"/>
            <person name="Clark A.G."/>
            <person name="Eisen M.B."/>
            <person name="Smith D.R."/>
            <person name="Bergman C.M."/>
            <person name="Oliver B."/>
            <person name="Markow T.A."/>
            <person name="Kaufman T.C."/>
            <person name="Kellis M."/>
            <person name="Gelbart W."/>
            <person name="Iyer V.N."/>
            <person name="Pollard D.A."/>
            <person name="Sackton T.B."/>
            <person name="Larracuente A.M."/>
            <person name="Singh N.D."/>
            <person name="Abad J.P."/>
            <person name="Abt D.N."/>
            <person name="Adryan B."/>
            <person name="Aguade M."/>
            <person name="Akashi H."/>
            <person name="Anderson W.W."/>
            <person name="Aquadro C.F."/>
            <person name="Ardell D.H."/>
            <person name="Arguello R."/>
            <person name="Artieri C.G."/>
            <person name="Barbash D.A."/>
            <person name="Barker D."/>
            <person name="Barsanti P."/>
            <person name="Batterham P."/>
            <person name="Batzoglou S."/>
            <person name="Begun D."/>
            <person name="Bhutkar A."/>
            <person name="Blanco E."/>
            <person name="Bosak S.A."/>
            <person name="Bradley R.K."/>
            <person name="Brand A.D."/>
            <person name="Brent M.R."/>
            <person name="Brooks A.N."/>
            <person name="Brown R.H."/>
            <person name="Butlin R.K."/>
            <person name="Caggese C."/>
            <person name="Calvi B.R."/>
            <person name="Bernardo de Carvalho A."/>
            <person name="Caspi A."/>
            <person name="Castrezana S."/>
            <person name="Celniker S.E."/>
            <person name="Chang J.L."/>
            <person name="Chapple C."/>
            <person name="Chatterji S."/>
            <person name="Chinwalla A."/>
            <person name="Civetta A."/>
            <person name="Clifton S.W."/>
            <person name="Comeron J.M."/>
            <person name="Costello J.C."/>
            <person name="Coyne J.A."/>
            <person name="Daub J."/>
            <person name="David R.G."/>
            <person name="Delcher A.L."/>
            <person name="Delehaunty K."/>
            <person name="Do C.B."/>
            <person name="Ebling H."/>
            <person name="Edwards K."/>
            <person name="Eickbush T."/>
            <person name="Evans J.D."/>
            <person name="Filipski A."/>
            <person name="Findeiss S."/>
            <person name="Freyhult E."/>
            <person name="Fulton L."/>
            <person name="Fulton R."/>
            <person name="Garcia A.C."/>
            <person name="Gardiner A."/>
            <person name="Garfield D.A."/>
            <person name="Garvin B.E."/>
            <person name="Gibson G."/>
            <person name="Gilbert D."/>
            <person name="Gnerre S."/>
            <person name="Godfrey J."/>
            <person name="Good R."/>
            <person name="Gotea V."/>
            <person name="Gravely B."/>
            <person name="Greenberg A.J."/>
            <person name="Griffiths-Jones S."/>
            <person name="Gross S."/>
            <person name="Guigo R."/>
            <person name="Gustafson E.A."/>
            <person name="Haerty W."/>
            <person name="Hahn M.W."/>
            <person name="Halligan D.L."/>
            <person name="Halpern A.L."/>
            <person name="Halter G.M."/>
            <person name="Han M.V."/>
            <person name="Heger A."/>
            <person name="Hillier L."/>
            <person name="Hinrichs A.S."/>
            <person name="Holmes I."/>
            <person name="Hoskins R.A."/>
            <person name="Hubisz M.J."/>
            <person name="Hultmark D."/>
            <person name="Huntley M.A."/>
            <person name="Jaffe D.B."/>
            <person name="Jagadeeshan S."/>
            <person name="Jeck W.R."/>
            <person name="Johnson J."/>
            <person name="Jones C.D."/>
            <person name="Jordan W.C."/>
            <person name="Karpen G.H."/>
            <person name="Kataoka E."/>
            <person name="Keightley P.D."/>
            <person name="Kheradpour P."/>
            <person name="Kirkness E.F."/>
            <person name="Koerich L.B."/>
            <person name="Kristiansen K."/>
            <person name="Kudrna D."/>
            <person name="Kulathinal R.J."/>
            <person name="Kumar S."/>
            <person name="Kwok R."/>
            <person name="Lander E."/>
            <person name="Langley C.H."/>
            <person name="Lapoint R."/>
            <person name="Lazzaro B.P."/>
            <person name="Lee S.J."/>
            <person name="Levesque L."/>
            <person name="Li R."/>
            <person name="Lin C.F."/>
            <person name="Lin M.F."/>
            <person name="Lindblad-Toh K."/>
            <person name="Llopart A."/>
            <person name="Long M."/>
            <person name="Low L."/>
            <person name="Lozovsky E."/>
            <person name="Lu J."/>
            <person name="Luo M."/>
            <person name="Machado C.A."/>
            <person name="Makalowski W."/>
            <person name="Marzo M."/>
            <person name="Matsuda M."/>
            <person name="Matzkin L."/>
            <person name="McAllister B."/>
            <person name="McBride C.S."/>
            <person name="McKernan B."/>
            <person name="McKernan K."/>
            <person name="Mendez-Lago M."/>
            <person name="Minx P."/>
            <person name="Mollenhauer M.U."/>
            <person name="Montooth K."/>
            <person name="Mount S.M."/>
            <person name="Mu X."/>
            <person name="Myers E."/>
            <person name="Negre B."/>
            <person name="Newfeld S."/>
            <person name="Nielsen R."/>
            <person name="Noor M.A."/>
            <person name="O'Grady P."/>
            <person name="Pachter L."/>
            <person name="Papaceit M."/>
            <person name="Parisi M.J."/>
            <person name="Parisi M."/>
            <person name="Parts L."/>
            <person name="Pedersen J.S."/>
            <person name="Pesole G."/>
            <person name="Phillippy A.M."/>
            <person name="Ponting C.P."/>
            <person name="Pop M."/>
            <person name="Porcelli D."/>
            <person name="Powell J.R."/>
            <person name="Prohaska S."/>
            <person name="Pruitt K."/>
            <person name="Puig M."/>
            <person name="Quesneville H."/>
            <person name="Ram K.R."/>
            <person name="Rand D."/>
            <person name="Rasmussen M.D."/>
            <person name="Reed L.K."/>
            <person name="Reenan R."/>
            <person name="Reily A."/>
            <person name="Remington K.A."/>
            <person name="Rieger T.T."/>
            <person name="Ritchie M.G."/>
            <person name="Robin C."/>
            <person name="Rogers Y.H."/>
            <person name="Rohde C."/>
            <person name="Rozas J."/>
            <person name="Rubenfield M.J."/>
            <person name="Ruiz A."/>
            <person name="Russo S."/>
            <person name="Salzberg S.L."/>
            <person name="Sanchez-Gracia A."/>
            <person name="Saranga D.J."/>
            <person name="Sato H."/>
            <person name="Schaeffer S.W."/>
            <person name="Schatz M.C."/>
            <person name="Schlenke T."/>
            <person name="Schwartz R."/>
            <person name="Segarra C."/>
            <person name="Singh R.S."/>
            <person name="Sirot L."/>
            <person name="Sirota M."/>
            <person name="Sisneros N.B."/>
            <person name="Smith C.D."/>
            <person name="Smith T.F."/>
            <person name="Spieth J."/>
            <person name="Stage D.E."/>
            <person name="Stark A."/>
            <person name="Stephan W."/>
            <person name="Strausberg R.L."/>
            <person name="Strempel S."/>
            <person name="Sturgill D."/>
            <person name="Sutton G."/>
            <person name="Sutton G.G."/>
            <person name="Tao W."/>
            <person name="Teichmann S."/>
            <person name="Tobari Y.N."/>
            <person name="Tomimura Y."/>
            <person name="Tsolas J.M."/>
            <person name="Valente V.L."/>
            <person name="Venter E."/>
            <person name="Venter J.C."/>
            <person name="Vicario S."/>
            <person name="Vieira F.G."/>
            <person name="Vilella A.J."/>
            <person name="Villasante A."/>
            <person name="Walenz B."/>
            <person name="Wang J."/>
            <person name="Wasserman M."/>
            <person name="Watts T."/>
            <person name="Wilson D."/>
            <person name="Wilson R.K."/>
            <person name="Wing R.A."/>
            <person name="Wolfner M.F."/>
            <person name="Wong A."/>
            <person name="Wong G.K."/>
            <person name="Wu C.I."/>
            <person name="Wu G."/>
            <person name="Yamamoto D."/>
            <person name="Yang H.P."/>
            <person name="Yang S.P."/>
            <person name="Yorke J.A."/>
            <person name="Yoshida K."/>
            <person name="Zdobnov E."/>
            <person name="Zhang P."/>
            <person name="Zhang Y."/>
            <person name="Zimin A.V."/>
            <person name="Baldwin J."/>
            <person name="Abdouelleil A."/>
            <person name="Abdulkadir J."/>
            <person name="Abebe A."/>
            <person name="Abera B."/>
            <person name="Abreu J."/>
            <person name="Acer S.C."/>
            <person name="Aftuck L."/>
            <person name="Alexander A."/>
            <person name="An P."/>
            <person name="Anderson E."/>
            <person name="Anderson S."/>
            <person name="Arachi H."/>
            <person name="Azer M."/>
            <person name="Bachantsang P."/>
            <person name="Barry A."/>
            <person name="Bayul T."/>
            <person name="Berlin A."/>
            <person name="Bessette D."/>
            <person name="Bloom T."/>
            <person name="Blye J."/>
            <person name="Boguslavskiy L."/>
            <person name="Bonnet C."/>
            <person name="Boukhgalter B."/>
            <person name="Bourzgui I."/>
            <person name="Brown A."/>
            <person name="Cahill P."/>
            <person name="Channer S."/>
            <person name="Cheshatsang Y."/>
            <person name="Chuda L."/>
            <person name="Citroen M."/>
            <person name="Collymore A."/>
            <person name="Cooke P."/>
            <person name="Costello M."/>
            <person name="D'Aco K."/>
            <person name="Daza R."/>
            <person name="De Haan G."/>
            <person name="DeGray S."/>
            <person name="DeMaso C."/>
            <person name="Dhargay N."/>
            <person name="Dooley K."/>
            <person name="Dooley E."/>
            <person name="Doricent M."/>
            <person name="Dorje P."/>
            <person name="Dorjee K."/>
            <person name="Dupes A."/>
            <person name="Elong R."/>
            <person name="Falk J."/>
            <person name="Farina A."/>
            <person name="Faro S."/>
            <person name="Ferguson D."/>
            <person name="Fisher S."/>
            <person name="Foley C.D."/>
            <person name="Franke A."/>
            <person name="Friedrich D."/>
            <person name="Gadbois L."/>
            <person name="Gearin G."/>
            <person name="Gearin C.R."/>
            <person name="Giannoukos G."/>
            <person name="Goode T."/>
            <person name="Graham J."/>
            <person name="Grandbois E."/>
            <person name="Grewal S."/>
            <person name="Gyaltsen K."/>
            <person name="Hafez N."/>
            <person name="Hagos B."/>
            <person name="Hall J."/>
            <person name="Henson C."/>
            <person name="Hollinger A."/>
            <person name="Honan T."/>
            <person name="Huard M.D."/>
            <person name="Hughes L."/>
            <person name="Hurhula B."/>
            <person name="Husby M.E."/>
            <person name="Kamat A."/>
            <person name="Kanga B."/>
            <person name="Kashin S."/>
            <person name="Khazanovich D."/>
            <person name="Kisner P."/>
            <person name="Lance K."/>
            <person name="Lara M."/>
            <person name="Lee W."/>
            <person name="Lennon N."/>
            <person name="Letendre F."/>
            <person name="LeVine R."/>
            <person name="Lipovsky A."/>
            <person name="Liu X."/>
            <person name="Liu J."/>
            <person name="Liu S."/>
            <person name="Lokyitsang T."/>
            <person name="Lokyitsang Y."/>
            <person name="Lubonja R."/>
            <person name="Lui A."/>
            <person name="MacDonald P."/>
            <person name="Magnisalis V."/>
            <person name="Maru K."/>
            <person name="Matthews C."/>
            <person name="McCusker W."/>
            <person name="McDonough S."/>
            <person name="Mehta T."/>
            <person name="Meldrim J."/>
            <person name="Meneus L."/>
            <person name="Mihai O."/>
            <person name="Mihalev A."/>
            <person name="Mihova T."/>
            <person name="Mittelman R."/>
            <person name="Mlenga V."/>
            <person name="Montmayeur A."/>
            <person name="Mulrain L."/>
            <person name="Navidi A."/>
            <person name="Naylor J."/>
            <person name="Negash T."/>
            <person name="Nguyen T."/>
            <person name="Nguyen N."/>
            <person name="Nicol R."/>
            <person name="Norbu C."/>
            <person name="Norbu N."/>
            <person name="Novod N."/>
            <person name="O'Neill B."/>
            <person name="Osman S."/>
            <person name="Markiewicz E."/>
            <person name="Oyono O.L."/>
            <person name="Patti C."/>
            <person name="Phunkhang P."/>
            <person name="Pierre F."/>
            <person name="Priest M."/>
            <person name="Raghuraman S."/>
            <person name="Rege F."/>
            <person name="Reyes R."/>
            <person name="Rise C."/>
            <person name="Rogov P."/>
            <person name="Ross K."/>
            <person name="Ryan E."/>
            <person name="Settipalli S."/>
            <person name="Shea T."/>
            <person name="Sherpa N."/>
            <person name="Shi L."/>
            <person name="Shih D."/>
            <person name="Sparrow T."/>
            <person name="Spaulding J."/>
            <person name="Stalker J."/>
            <person name="Stange-Thomann N."/>
            <person name="Stavropoulos S."/>
            <person name="Stone C."/>
            <person name="Strader C."/>
            <person name="Tesfaye S."/>
            <person name="Thomson T."/>
            <person name="Thoulutsang Y."/>
            <person name="Thoulutsang D."/>
            <person name="Topham K."/>
            <person name="Topping I."/>
            <person name="Tsamla T."/>
            <person name="Vassiliev H."/>
            <person name="Vo A."/>
            <person name="Wangchuk T."/>
            <person name="Wangdi T."/>
            <person name="Weiand M."/>
            <person name="Wilkinson J."/>
            <person name="Wilson A."/>
            <person name="Yadav S."/>
            <person name="Young G."/>
            <person name="Yu Q."/>
            <person name="Zembek L."/>
            <person name="Zhong D."/>
            <person name="Zimmer A."/>
            <person name="Zwirko Z."/>
            <person name="Jaffe D.B."/>
            <person name="Alvarez P."/>
            <person name="Brockman W."/>
            <person name="Butler J."/>
            <person name="Chin C."/>
            <person name="Gnerre S."/>
            <person name="Grabherr M."/>
            <person name="Kleber M."/>
            <person name="Mauceli E."/>
            <person name="MacCallum I."/>
        </authorList>
    </citation>
    <scope>NUCLEOTIDE SEQUENCE [LARGE SCALE GENOMIC DNA]</scope>
    <source>
        <strain evidence="3">Rob3c / Tucson 14021-0248.25</strain>
    </source>
</reference>
<sequence>MYDVDVSHLDRQQVMQAQQQDLPRSGASHENQQGSRQDSHHGPEQVSGNIPQQEDKHPAQPLEHDPHGPRQDPDLQQDPDVQQDLELQRGGGVQKVLQRAPGFRQDLVASVLQRELETGTRHPSR</sequence>
<evidence type="ECO:0000256" key="1">
    <source>
        <dbReference type="SAM" id="MobiDB-lite"/>
    </source>
</evidence>
<accession>B4HHR1</accession>
<dbReference type="HOGENOM" id="CLU_2136019_0_0_1"/>
<evidence type="ECO:0000313" key="3">
    <source>
        <dbReference type="Proteomes" id="UP000001292"/>
    </source>
</evidence>
<proteinExistence type="predicted"/>
<dbReference type="EMBL" id="CH480815">
    <property type="protein sequence ID" value="EDW41476.1"/>
    <property type="molecule type" value="Genomic_DNA"/>
</dbReference>
<protein>
    <submittedName>
        <fullName evidence="2">GM24541</fullName>
    </submittedName>
</protein>
<feature type="region of interest" description="Disordered" evidence="1">
    <location>
        <begin position="1"/>
        <end position="102"/>
    </location>
</feature>
<dbReference type="PhylomeDB" id="B4HHR1"/>
<dbReference type="AlphaFoldDB" id="B4HHR1"/>
<feature type="compositionally biased region" description="Basic and acidic residues" evidence="1">
    <location>
        <begin position="1"/>
        <end position="11"/>
    </location>
</feature>
<keyword evidence="3" id="KW-1185">Reference proteome</keyword>